<keyword evidence="2" id="KW-0238">DNA-binding</keyword>
<dbReference type="InterPro" id="IPR009057">
    <property type="entry name" value="Homeodomain-like_sf"/>
</dbReference>
<proteinExistence type="predicted"/>
<dbReference type="Proteomes" id="UP000698752">
    <property type="component" value="Unassembled WGS sequence"/>
</dbReference>
<dbReference type="RefSeq" id="WP_211866869.1">
    <property type="nucleotide sequence ID" value="NZ_JAAEDI010000005.1"/>
</dbReference>
<dbReference type="PRINTS" id="PR00032">
    <property type="entry name" value="HTHARAC"/>
</dbReference>
<dbReference type="EMBL" id="JAAEDI010000005">
    <property type="protein sequence ID" value="MBR0649144.1"/>
    <property type="molecule type" value="Genomic_DNA"/>
</dbReference>
<evidence type="ECO:0000256" key="2">
    <source>
        <dbReference type="ARBA" id="ARBA00023125"/>
    </source>
</evidence>
<evidence type="ECO:0000313" key="6">
    <source>
        <dbReference type="Proteomes" id="UP000698752"/>
    </source>
</evidence>
<keyword evidence="3" id="KW-0804">Transcription</keyword>
<evidence type="ECO:0000313" key="5">
    <source>
        <dbReference type="EMBL" id="MBR0649144.1"/>
    </source>
</evidence>
<dbReference type="Pfam" id="PF12833">
    <property type="entry name" value="HTH_18"/>
    <property type="match status" value="1"/>
</dbReference>
<dbReference type="InterPro" id="IPR050204">
    <property type="entry name" value="AraC_XylS_family_regulators"/>
</dbReference>
<sequence>MPISPLVFSTLSLPEAEQYEAWRTYFRPVFDLCPSGDGPTRGFEAESTTWAAGGAIFGHVRAPKLHSVRDTRRIRRDPTDHWVIVVGRRETRLTLSEGGVLVPAGRSFVVSLADPIESEREADDRLHLYLPRDRFGALAPELDRVRGEMVDGPLGQLLADYLRMLGDALPGLAAPERNKLGTAIQAMVAACVAPTAERLSDTGGQIDLTRLERVRQVIRRRLHSATLTPAALCREVGMSRSQLYRLLEGEGGVIRYIQRHRLRAVHAALSNPAEERPISLLAEACGFYEPSTFSRTFRREFGVTPSDLRAASRAGEAPGGTWKPSMGADFRSLSDCLRAF</sequence>
<evidence type="ECO:0000256" key="3">
    <source>
        <dbReference type="ARBA" id="ARBA00023163"/>
    </source>
</evidence>
<feature type="domain" description="HTH araC/xylS-type" evidence="4">
    <location>
        <begin position="212"/>
        <end position="311"/>
    </location>
</feature>
<dbReference type="SUPFAM" id="SSF46689">
    <property type="entry name" value="Homeodomain-like"/>
    <property type="match status" value="1"/>
</dbReference>
<dbReference type="InterPro" id="IPR020449">
    <property type="entry name" value="Tscrpt_reg_AraC-type_HTH"/>
</dbReference>
<organism evidence="5 6">
    <name type="scientific">Neoroseomonas terrae</name>
    <dbReference type="NCBI Taxonomy" id="424799"/>
    <lineage>
        <taxon>Bacteria</taxon>
        <taxon>Pseudomonadati</taxon>
        <taxon>Pseudomonadota</taxon>
        <taxon>Alphaproteobacteria</taxon>
        <taxon>Acetobacterales</taxon>
        <taxon>Acetobacteraceae</taxon>
        <taxon>Neoroseomonas</taxon>
    </lineage>
</organism>
<name>A0ABS5EDP4_9PROT</name>
<dbReference type="PANTHER" id="PTHR46796">
    <property type="entry name" value="HTH-TYPE TRANSCRIPTIONAL ACTIVATOR RHAS-RELATED"/>
    <property type="match status" value="1"/>
</dbReference>
<evidence type="ECO:0000256" key="1">
    <source>
        <dbReference type="ARBA" id="ARBA00023015"/>
    </source>
</evidence>
<protein>
    <submittedName>
        <fullName evidence="5">Helix-turn-helix domain-containing protein</fullName>
    </submittedName>
</protein>
<evidence type="ECO:0000259" key="4">
    <source>
        <dbReference type="PROSITE" id="PS01124"/>
    </source>
</evidence>
<accession>A0ABS5EDP4</accession>
<keyword evidence="1" id="KW-0805">Transcription regulation</keyword>
<gene>
    <name evidence="5" type="ORF">GXW78_05680</name>
</gene>
<dbReference type="Gene3D" id="1.10.10.60">
    <property type="entry name" value="Homeodomain-like"/>
    <property type="match status" value="1"/>
</dbReference>
<dbReference type="SMART" id="SM00342">
    <property type="entry name" value="HTH_ARAC"/>
    <property type="match status" value="1"/>
</dbReference>
<dbReference type="InterPro" id="IPR018060">
    <property type="entry name" value="HTH_AraC"/>
</dbReference>
<dbReference type="PROSITE" id="PS01124">
    <property type="entry name" value="HTH_ARAC_FAMILY_2"/>
    <property type="match status" value="1"/>
</dbReference>
<reference evidence="6" key="1">
    <citation type="journal article" date="2021" name="Syst. Appl. Microbiol.">
        <title>Roseomonas hellenica sp. nov., isolated from roots of wild-growing Alkanna tinctoria.</title>
        <authorList>
            <person name="Rat A."/>
            <person name="Naranjo H.D."/>
            <person name="Lebbe L."/>
            <person name="Cnockaert M."/>
            <person name="Krigas N."/>
            <person name="Grigoriadou K."/>
            <person name="Maloupa E."/>
            <person name="Willems A."/>
        </authorList>
    </citation>
    <scope>NUCLEOTIDE SEQUENCE [LARGE SCALE GENOMIC DNA]</scope>
    <source>
        <strain evidence="6">LMG 31159</strain>
    </source>
</reference>
<comment type="caution">
    <text evidence="5">The sequence shown here is derived from an EMBL/GenBank/DDBJ whole genome shotgun (WGS) entry which is preliminary data.</text>
</comment>
<dbReference type="PANTHER" id="PTHR46796:SF6">
    <property type="entry name" value="ARAC SUBFAMILY"/>
    <property type="match status" value="1"/>
</dbReference>
<keyword evidence="6" id="KW-1185">Reference proteome</keyword>